<evidence type="ECO:0000256" key="3">
    <source>
        <dbReference type="ARBA" id="ARBA00012438"/>
    </source>
</evidence>
<evidence type="ECO:0000256" key="13">
    <source>
        <dbReference type="PROSITE-ProRule" id="PRU00110"/>
    </source>
</evidence>
<organism evidence="18 19">
    <name type="scientific">Rufibacter immobilis</name>
    <dbReference type="NCBI Taxonomy" id="1348778"/>
    <lineage>
        <taxon>Bacteria</taxon>
        <taxon>Pseudomonadati</taxon>
        <taxon>Bacteroidota</taxon>
        <taxon>Cytophagia</taxon>
        <taxon>Cytophagales</taxon>
        <taxon>Hymenobacteraceae</taxon>
        <taxon>Rufibacter</taxon>
    </lineage>
</organism>
<evidence type="ECO:0000259" key="16">
    <source>
        <dbReference type="PROSITE" id="PS50110"/>
    </source>
</evidence>
<feature type="domain" description="Histidine kinase" evidence="15">
    <location>
        <begin position="361"/>
        <end position="579"/>
    </location>
</feature>
<dbReference type="SUPFAM" id="SSF47384">
    <property type="entry name" value="Homodimeric domain of signal transducing histidine kinase"/>
    <property type="match status" value="1"/>
</dbReference>
<name>A0A3M9MRK4_9BACT</name>
<dbReference type="InterPro" id="IPR003661">
    <property type="entry name" value="HisK_dim/P_dom"/>
</dbReference>
<comment type="caution">
    <text evidence="18">The sequence shown here is derived from an EMBL/GenBank/DDBJ whole genome shotgun (WGS) entry which is preliminary data.</text>
</comment>
<dbReference type="RefSeq" id="WP_123134613.1">
    <property type="nucleotide sequence ID" value="NZ_RJJE01000017.1"/>
</dbReference>
<keyword evidence="8" id="KW-0812">Transmembrane</keyword>
<keyword evidence="7" id="KW-0808">Transferase</keyword>
<dbReference type="SUPFAM" id="SSF52172">
    <property type="entry name" value="CheY-like"/>
    <property type="match status" value="1"/>
</dbReference>
<keyword evidence="6 14" id="KW-0597">Phosphoprotein</keyword>
<feature type="modified residue" description="4-aspartylphosphate" evidence="14">
    <location>
        <position position="652"/>
    </location>
</feature>
<evidence type="ECO:0000259" key="15">
    <source>
        <dbReference type="PROSITE" id="PS50109"/>
    </source>
</evidence>
<dbReference type="InterPro" id="IPR005467">
    <property type="entry name" value="His_kinase_dom"/>
</dbReference>
<evidence type="ECO:0000256" key="12">
    <source>
        <dbReference type="ARBA" id="ARBA00023136"/>
    </source>
</evidence>
<dbReference type="PROSITE" id="PS50894">
    <property type="entry name" value="HPT"/>
    <property type="match status" value="1"/>
</dbReference>
<accession>A0A3M9MRK4</accession>
<dbReference type="InterPro" id="IPR011006">
    <property type="entry name" value="CheY-like_superfamily"/>
</dbReference>
<dbReference type="EC" id="2.7.13.3" evidence="3"/>
<gene>
    <name evidence="18" type="ORF">EFA69_18915</name>
</gene>
<evidence type="ECO:0000256" key="2">
    <source>
        <dbReference type="ARBA" id="ARBA00004429"/>
    </source>
</evidence>
<feature type="domain" description="Response regulatory" evidence="16">
    <location>
        <begin position="603"/>
        <end position="718"/>
    </location>
</feature>
<evidence type="ECO:0000256" key="7">
    <source>
        <dbReference type="ARBA" id="ARBA00022679"/>
    </source>
</evidence>
<dbReference type="InterPro" id="IPR008207">
    <property type="entry name" value="Sig_transdc_His_kin_Hpt_dom"/>
</dbReference>
<dbReference type="PROSITE" id="PS50109">
    <property type="entry name" value="HIS_KIN"/>
    <property type="match status" value="1"/>
</dbReference>
<evidence type="ECO:0000256" key="6">
    <source>
        <dbReference type="ARBA" id="ARBA00022553"/>
    </source>
</evidence>
<evidence type="ECO:0000256" key="1">
    <source>
        <dbReference type="ARBA" id="ARBA00000085"/>
    </source>
</evidence>
<evidence type="ECO:0000256" key="11">
    <source>
        <dbReference type="ARBA" id="ARBA00022989"/>
    </source>
</evidence>
<dbReference type="InterPro" id="IPR036890">
    <property type="entry name" value="HATPase_C_sf"/>
</dbReference>
<evidence type="ECO:0000313" key="18">
    <source>
        <dbReference type="EMBL" id="RNI28146.1"/>
    </source>
</evidence>
<evidence type="ECO:0000256" key="9">
    <source>
        <dbReference type="ARBA" id="ARBA00022777"/>
    </source>
</evidence>
<keyword evidence="10" id="KW-0547">Nucleotide-binding</keyword>
<dbReference type="SMART" id="SM00387">
    <property type="entry name" value="HATPase_c"/>
    <property type="match status" value="1"/>
</dbReference>
<dbReference type="Proteomes" id="UP000271010">
    <property type="component" value="Unassembled WGS sequence"/>
</dbReference>
<dbReference type="Pfam" id="PF01627">
    <property type="entry name" value="Hpt"/>
    <property type="match status" value="1"/>
</dbReference>
<dbReference type="Pfam" id="PF00512">
    <property type="entry name" value="HisKA"/>
    <property type="match status" value="1"/>
</dbReference>
<evidence type="ECO:0000256" key="10">
    <source>
        <dbReference type="ARBA" id="ARBA00022840"/>
    </source>
</evidence>
<evidence type="ECO:0000259" key="17">
    <source>
        <dbReference type="PROSITE" id="PS50894"/>
    </source>
</evidence>
<evidence type="ECO:0000256" key="8">
    <source>
        <dbReference type="ARBA" id="ARBA00022692"/>
    </source>
</evidence>
<reference evidence="18 19" key="1">
    <citation type="submission" date="2018-11" db="EMBL/GenBank/DDBJ databases">
        <title>Rufibacter latericius sp. nov., isolated from water in Baiyang Lake.</title>
        <authorList>
            <person name="Yang Y."/>
        </authorList>
    </citation>
    <scope>NUCLEOTIDE SEQUENCE [LARGE SCALE GENOMIC DNA]</scope>
    <source>
        <strain evidence="18 19">MCC P1</strain>
    </source>
</reference>
<dbReference type="GO" id="GO:0005886">
    <property type="term" value="C:plasma membrane"/>
    <property type="evidence" value="ECO:0007669"/>
    <property type="project" value="UniProtKB-SubCell"/>
</dbReference>
<dbReference type="SMART" id="SM00388">
    <property type="entry name" value="HisKA"/>
    <property type="match status" value="1"/>
</dbReference>
<dbReference type="SUPFAM" id="SSF47226">
    <property type="entry name" value="Histidine-containing phosphotransfer domain, HPT domain"/>
    <property type="match status" value="1"/>
</dbReference>
<dbReference type="GO" id="GO:0000155">
    <property type="term" value="F:phosphorelay sensor kinase activity"/>
    <property type="evidence" value="ECO:0007669"/>
    <property type="project" value="InterPro"/>
</dbReference>
<dbReference type="Pfam" id="PF02518">
    <property type="entry name" value="HATPase_c"/>
    <property type="match status" value="1"/>
</dbReference>
<keyword evidence="9" id="KW-0418">Kinase</keyword>
<dbReference type="Pfam" id="PF00072">
    <property type="entry name" value="Response_reg"/>
    <property type="match status" value="1"/>
</dbReference>
<dbReference type="Gene3D" id="1.10.287.130">
    <property type="match status" value="1"/>
</dbReference>
<dbReference type="CDD" id="cd16922">
    <property type="entry name" value="HATPase_EvgS-ArcB-TorS-like"/>
    <property type="match status" value="1"/>
</dbReference>
<evidence type="ECO:0000256" key="5">
    <source>
        <dbReference type="ARBA" id="ARBA00022519"/>
    </source>
</evidence>
<dbReference type="FunFam" id="3.30.565.10:FF:000010">
    <property type="entry name" value="Sensor histidine kinase RcsC"/>
    <property type="match status" value="1"/>
</dbReference>
<dbReference type="Gene3D" id="3.40.50.2300">
    <property type="match status" value="1"/>
</dbReference>
<dbReference type="SMART" id="SM00448">
    <property type="entry name" value="REC"/>
    <property type="match status" value="1"/>
</dbReference>
<sequence length="851" mass="94719">MPQVKNTFSLHSIRGKIIAAVLLGALAVAMSWSITQKGFKDILQTVDQVSAPNEKLRTVNVLFQRLTQLDQLQRAHANRGSQQRHLFKKEIDSLQSTLDTLRHYSAGNTQQLQLLDSMETKLLKREKLFAEYLSLRGAMIHNEALSRRIASISRVLASSKPHVDSTVVTASKKITTTTILPSEESASAPAGKQKPSFFSRIFGGRKEENLPPALKQVEEELQVQIDTLSVARQDSALWKVEKMMRRVEQEHHQRSTQLLNREMQWITANSQLHNQLLLILRTFEEEELAAMHQNQQAAKGVVNGSIGRIDHIMVLFSLGTVLLVFLIFLDISRSNKYRKQLIAAKEEAEQLGQVKQRFLANMSHDIRTPLQTILGFSEQIRSQQRPSRKAIDAIYQSSEHLLHIVNEVLDYSRIVSGKFSFEQRPFAVKSLVTEVLEAMQLSADQKLLSLKLACALEGNPQYLGDPFRLRQMLYNLLGNAIKFTDAGGVTLRVFPEADAEAAGLVFEVSDTGVGIPAHKLDTIFQSFEQADATVVRTRGGTGLGLSIVKALAEGQGGTVTVQSSEGRGSVFRISLPYGQVRQEERVHSALPLAHNVPGLKTGKVLVVDDDAFILQLCGSIFQKNGIDFTCTSEAALLLRQEWDEAVQLVLLDIRMPEINGLELCQALRKTGKRNLQIFALTAEALPEERQHILDHGFDGLLMKPFREVELMALVNGKISTPMPQPETVALPGEVAFNLSPLRQMIGHDDEILKAVLQQFVSETEQDLDGLSASLTHHQAEQVRETLHKLAGRTAQLGAEELAANLRKMEIALRQQTPLAALQPEILALREMVSNMKVQVQEQADALAEMVV</sequence>
<keyword evidence="4" id="KW-1003">Cell membrane</keyword>
<proteinExistence type="predicted"/>
<dbReference type="OrthoDB" id="9797097at2"/>
<keyword evidence="11" id="KW-1133">Transmembrane helix</keyword>
<evidence type="ECO:0000256" key="4">
    <source>
        <dbReference type="ARBA" id="ARBA00022475"/>
    </source>
</evidence>
<evidence type="ECO:0000256" key="14">
    <source>
        <dbReference type="PROSITE-ProRule" id="PRU00169"/>
    </source>
</evidence>
<dbReference type="PANTHER" id="PTHR43047">
    <property type="entry name" value="TWO-COMPONENT HISTIDINE PROTEIN KINASE"/>
    <property type="match status" value="1"/>
</dbReference>
<dbReference type="PROSITE" id="PS50110">
    <property type="entry name" value="RESPONSE_REGULATORY"/>
    <property type="match status" value="1"/>
</dbReference>
<protein>
    <recommendedName>
        <fullName evidence="3">histidine kinase</fullName>
        <ecNumber evidence="3">2.7.13.3</ecNumber>
    </recommendedName>
</protein>
<keyword evidence="19" id="KW-1185">Reference proteome</keyword>
<dbReference type="InterPro" id="IPR003594">
    <property type="entry name" value="HATPase_dom"/>
</dbReference>
<feature type="domain" description="HPt" evidence="17">
    <location>
        <begin position="748"/>
        <end position="846"/>
    </location>
</feature>
<feature type="modified residue" description="Phosphohistidine" evidence="13">
    <location>
        <position position="787"/>
    </location>
</feature>
<dbReference type="Gene3D" id="1.20.120.160">
    <property type="entry name" value="HPT domain"/>
    <property type="match status" value="1"/>
</dbReference>
<comment type="subcellular location">
    <subcellularLocation>
        <location evidence="2">Cell inner membrane</location>
        <topology evidence="2">Multi-pass membrane protein</topology>
    </subcellularLocation>
</comment>
<dbReference type="EMBL" id="RJJE01000017">
    <property type="protein sequence ID" value="RNI28146.1"/>
    <property type="molecule type" value="Genomic_DNA"/>
</dbReference>
<comment type="catalytic activity">
    <reaction evidence="1">
        <text>ATP + protein L-histidine = ADP + protein N-phospho-L-histidine.</text>
        <dbReference type="EC" id="2.7.13.3"/>
    </reaction>
</comment>
<dbReference type="AlphaFoldDB" id="A0A3M9MRK4"/>
<dbReference type="CDD" id="cd00082">
    <property type="entry name" value="HisKA"/>
    <property type="match status" value="1"/>
</dbReference>
<dbReference type="InterPro" id="IPR036097">
    <property type="entry name" value="HisK_dim/P_sf"/>
</dbReference>
<dbReference type="PANTHER" id="PTHR43047:SF64">
    <property type="entry name" value="HISTIDINE KINASE CONTAINING CHEY-HOMOLOGOUS RECEIVER DOMAIN AND PAS DOMAIN-RELATED"/>
    <property type="match status" value="1"/>
</dbReference>
<dbReference type="InterPro" id="IPR001789">
    <property type="entry name" value="Sig_transdc_resp-reg_receiver"/>
</dbReference>
<dbReference type="Gene3D" id="3.30.565.10">
    <property type="entry name" value="Histidine kinase-like ATPase, C-terminal domain"/>
    <property type="match status" value="1"/>
</dbReference>
<dbReference type="CDD" id="cd17546">
    <property type="entry name" value="REC_hyHK_CKI1_RcsC-like"/>
    <property type="match status" value="1"/>
</dbReference>
<keyword evidence="12" id="KW-0472">Membrane</keyword>
<keyword evidence="10" id="KW-0067">ATP-binding</keyword>
<dbReference type="SUPFAM" id="SSF55874">
    <property type="entry name" value="ATPase domain of HSP90 chaperone/DNA topoisomerase II/histidine kinase"/>
    <property type="match status" value="1"/>
</dbReference>
<evidence type="ECO:0000313" key="19">
    <source>
        <dbReference type="Proteomes" id="UP000271010"/>
    </source>
</evidence>
<dbReference type="PRINTS" id="PR00344">
    <property type="entry name" value="BCTRLSENSOR"/>
</dbReference>
<dbReference type="InterPro" id="IPR036641">
    <property type="entry name" value="HPT_dom_sf"/>
</dbReference>
<dbReference type="InterPro" id="IPR004358">
    <property type="entry name" value="Sig_transdc_His_kin-like_C"/>
</dbReference>
<keyword evidence="5" id="KW-0997">Cell inner membrane</keyword>